<sequence length="309" mass="35193">MTLFALFVQIQVGSKITSQFFYRLAIFCASHRTSVIVLAIFTFLPLCYPAFNTYYLNPVRDPSNTLFWETPSSRSQVSKENFVKKYGIQPSFRVEQVIIKMANSKKYNKGSNVGVLEKDLLLWTLCLQESIMNTVIMYSSQPSSLVAEKYTLSDICLKPLDSNTCLVHSPLDYWFNDANHLVSDHSILKTLSLANKISPLGMSVPLSSIFGNAVHKGKIVSADSIILTYFLKDIENYNESQTMAIWEAIWEQITNDTDTAFQLVDDNAISVNMNRQGELVYLALNVRILYSHFHHPLRRLRANLPENCH</sequence>
<dbReference type="PANTHER" id="PTHR45727">
    <property type="entry name" value="NPC INTRACELLULAR CHOLESTEROL TRANSPORTER 1"/>
    <property type="match status" value="1"/>
</dbReference>
<comment type="caution">
    <text evidence="2">The sequence shown here is derived from an EMBL/GenBank/DDBJ whole genome shotgun (WGS) entry which is preliminary data.</text>
</comment>
<keyword evidence="3" id="KW-1185">Reference proteome</keyword>
<proteinExistence type="predicted"/>
<dbReference type="PANTHER" id="PTHR45727:SF2">
    <property type="entry name" value="NPC INTRACELLULAR CHOLESTEROL TRANSPORTER 1"/>
    <property type="match status" value="1"/>
</dbReference>
<organism evidence="2 3">
    <name type="scientific">Dentiscutata erythropus</name>
    <dbReference type="NCBI Taxonomy" id="1348616"/>
    <lineage>
        <taxon>Eukaryota</taxon>
        <taxon>Fungi</taxon>
        <taxon>Fungi incertae sedis</taxon>
        <taxon>Mucoromycota</taxon>
        <taxon>Glomeromycotina</taxon>
        <taxon>Glomeromycetes</taxon>
        <taxon>Diversisporales</taxon>
        <taxon>Gigasporaceae</taxon>
        <taxon>Dentiscutata</taxon>
    </lineage>
</organism>
<evidence type="ECO:0000259" key="1">
    <source>
        <dbReference type="Pfam" id="PF22314"/>
    </source>
</evidence>
<name>A0A9N9P2S5_9GLOM</name>
<evidence type="ECO:0000313" key="3">
    <source>
        <dbReference type="Proteomes" id="UP000789405"/>
    </source>
</evidence>
<dbReference type="Proteomes" id="UP000789405">
    <property type="component" value="Unassembled WGS sequence"/>
</dbReference>
<dbReference type="GO" id="GO:0015918">
    <property type="term" value="P:sterol transport"/>
    <property type="evidence" value="ECO:0007669"/>
    <property type="project" value="TreeGrafter"/>
</dbReference>
<accession>A0A9N9P2S5</accession>
<dbReference type="OrthoDB" id="6510177at2759"/>
<evidence type="ECO:0000313" key="2">
    <source>
        <dbReference type="EMBL" id="CAG8797497.1"/>
    </source>
</evidence>
<dbReference type="AlphaFoldDB" id="A0A9N9P2S5"/>
<dbReference type="GO" id="GO:0016020">
    <property type="term" value="C:membrane"/>
    <property type="evidence" value="ECO:0007669"/>
    <property type="project" value="TreeGrafter"/>
</dbReference>
<dbReference type="InterPro" id="IPR053956">
    <property type="entry name" value="NPC1_MLD"/>
</dbReference>
<dbReference type="EMBL" id="CAJVPY010032196">
    <property type="protein sequence ID" value="CAG8797497.1"/>
    <property type="molecule type" value="Genomic_DNA"/>
</dbReference>
<dbReference type="Pfam" id="PF22314">
    <property type="entry name" value="NPC1_MLD"/>
    <property type="match status" value="1"/>
</dbReference>
<protein>
    <submittedName>
        <fullName evidence="2">25740_t:CDS:1</fullName>
    </submittedName>
</protein>
<feature type="domain" description="NPC1 middle luminal" evidence="1">
    <location>
        <begin position="89"/>
        <end position="184"/>
    </location>
</feature>
<dbReference type="GO" id="GO:0032934">
    <property type="term" value="F:sterol binding"/>
    <property type="evidence" value="ECO:0007669"/>
    <property type="project" value="TreeGrafter"/>
</dbReference>
<reference evidence="2" key="1">
    <citation type="submission" date="2021-06" db="EMBL/GenBank/DDBJ databases">
        <authorList>
            <person name="Kallberg Y."/>
            <person name="Tangrot J."/>
            <person name="Rosling A."/>
        </authorList>
    </citation>
    <scope>NUCLEOTIDE SEQUENCE</scope>
    <source>
        <strain evidence="2">MA453B</strain>
    </source>
</reference>
<gene>
    <name evidence="2" type="ORF">DERYTH_LOCUS22689</name>
</gene>